<gene>
    <name evidence="1" type="ORF">FFIC_231060</name>
</gene>
<dbReference type="STRING" id="157463.GCA_001047075_00541"/>
<accession>A0A0K8MGF8</accession>
<dbReference type="EMBL" id="DF968000">
    <property type="protein sequence ID" value="GAO99620.1"/>
    <property type="molecule type" value="Genomic_DNA"/>
</dbReference>
<organism evidence="1 2">
    <name type="scientific">Fructobacillus ficulneus</name>
    <dbReference type="NCBI Taxonomy" id="157463"/>
    <lineage>
        <taxon>Bacteria</taxon>
        <taxon>Bacillati</taxon>
        <taxon>Bacillota</taxon>
        <taxon>Bacilli</taxon>
        <taxon>Lactobacillales</taxon>
        <taxon>Lactobacillaceae</taxon>
        <taxon>Fructobacillus</taxon>
    </lineage>
</organism>
<name>A0A0K8MGF8_9LACO</name>
<dbReference type="SUPFAM" id="SSF88723">
    <property type="entry name" value="PIN domain-like"/>
    <property type="match status" value="1"/>
</dbReference>
<dbReference type="InterPro" id="IPR029060">
    <property type="entry name" value="PIN-like_dom_sf"/>
</dbReference>
<dbReference type="Proteomes" id="UP000253891">
    <property type="component" value="Unassembled WGS sequence"/>
</dbReference>
<sequence length="134" mass="15839">MKQYLLDANILINANRYYRQKFFPVIWRFFKNNQKIHLLDKVYNEIIVIDDELSCWLRKNYDEVQINSSNSIAEYKKVVDYLVTSQLWSPAGYESWIQNANKADPWIISSALKHDFIIVSEERKTGPNGMQSSN</sequence>
<dbReference type="AlphaFoldDB" id="A0A0K8MGF8"/>
<evidence type="ECO:0000313" key="1">
    <source>
        <dbReference type="EMBL" id="GAO99620.1"/>
    </source>
</evidence>
<proteinExistence type="predicted"/>
<keyword evidence="2" id="KW-1185">Reference proteome</keyword>
<reference evidence="1 2" key="1">
    <citation type="journal article" date="2015" name="BMC Genomics">
        <title>Comparative genomics of Fructobacillus spp. and Leuconostoc spp. reveals niche-specific evolution of Fructobacillus spp.</title>
        <authorList>
            <person name="Endo A."/>
            <person name="Tanizawa Y."/>
            <person name="Tanaka N."/>
            <person name="Maeno S."/>
            <person name="Kumar H."/>
            <person name="Shiwa Y."/>
            <person name="Okada S."/>
            <person name="Yoshikawa H."/>
            <person name="Dicks L."/>
            <person name="Nakagawa J."/>
            <person name="Arita M."/>
        </authorList>
    </citation>
    <scope>NUCLEOTIDE SEQUENCE [LARGE SCALE GENOMIC DNA]</scope>
    <source>
        <strain evidence="1 2">JCM 12225</strain>
    </source>
</reference>
<dbReference type="OrthoDB" id="3231195at2"/>
<evidence type="ECO:0008006" key="3">
    <source>
        <dbReference type="Google" id="ProtNLM"/>
    </source>
</evidence>
<dbReference type="Pfam" id="PF14367">
    <property type="entry name" value="DUF4411"/>
    <property type="match status" value="1"/>
</dbReference>
<dbReference type="InterPro" id="IPR016541">
    <property type="entry name" value="UCP008505"/>
</dbReference>
<dbReference type="RefSeq" id="WP_061993023.1">
    <property type="nucleotide sequence ID" value="NZ_DF968000.1"/>
</dbReference>
<protein>
    <recommendedName>
        <fullName evidence="3">DUF4411 family protein</fullName>
    </recommendedName>
</protein>
<evidence type="ECO:0000313" key="2">
    <source>
        <dbReference type="Proteomes" id="UP000253891"/>
    </source>
</evidence>